<keyword evidence="2" id="KW-1185">Reference proteome</keyword>
<evidence type="ECO:0000313" key="1">
    <source>
        <dbReference type="EMBL" id="KAK5983777.1"/>
    </source>
</evidence>
<protein>
    <submittedName>
        <fullName evidence="1">Uncharacterized protein</fullName>
    </submittedName>
</protein>
<evidence type="ECO:0000313" key="2">
    <source>
        <dbReference type="Proteomes" id="UP001331761"/>
    </source>
</evidence>
<sequence length="144" mass="16229">MLTITLRLKIDSNERVTVSDDEEFPWSFTFSQRYLPGCSRGQPQTVPASQEQTQDQRSLCTTSADSCESEQFKCAQVDGGLQQCCPTREFICSEWGGVQSELFDLQLPTDRLPYSAGSHRLGQMPTTRYRITLQVDIAVKSSHL</sequence>
<proteinExistence type="predicted"/>
<name>A0AAN8IW84_TRICO</name>
<organism evidence="1 2">
    <name type="scientific">Trichostrongylus colubriformis</name>
    <name type="common">Black scour worm</name>
    <dbReference type="NCBI Taxonomy" id="6319"/>
    <lineage>
        <taxon>Eukaryota</taxon>
        <taxon>Metazoa</taxon>
        <taxon>Ecdysozoa</taxon>
        <taxon>Nematoda</taxon>
        <taxon>Chromadorea</taxon>
        <taxon>Rhabditida</taxon>
        <taxon>Rhabditina</taxon>
        <taxon>Rhabditomorpha</taxon>
        <taxon>Strongyloidea</taxon>
        <taxon>Trichostrongylidae</taxon>
        <taxon>Trichostrongylus</taxon>
    </lineage>
</organism>
<comment type="caution">
    <text evidence="1">The sequence shown here is derived from an EMBL/GenBank/DDBJ whole genome shotgun (WGS) entry which is preliminary data.</text>
</comment>
<dbReference type="AlphaFoldDB" id="A0AAN8IW84"/>
<gene>
    <name evidence="1" type="ORF">GCK32_019805</name>
</gene>
<dbReference type="Proteomes" id="UP001331761">
    <property type="component" value="Unassembled WGS sequence"/>
</dbReference>
<accession>A0AAN8IW84</accession>
<reference evidence="1 2" key="1">
    <citation type="submission" date="2019-10" db="EMBL/GenBank/DDBJ databases">
        <title>Assembly and Annotation for the nematode Trichostrongylus colubriformis.</title>
        <authorList>
            <person name="Martin J."/>
        </authorList>
    </citation>
    <scope>NUCLEOTIDE SEQUENCE [LARGE SCALE GENOMIC DNA]</scope>
    <source>
        <strain evidence="1">G859</strain>
        <tissue evidence="1">Whole worm</tissue>
    </source>
</reference>
<dbReference type="EMBL" id="WIXE01003622">
    <property type="protein sequence ID" value="KAK5983777.1"/>
    <property type="molecule type" value="Genomic_DNA"/>
</dbReference>